<keyword evidence="2" id="KW-0255">Endonuclease</keyword>
<dbReference type="EMBL" id="FZOH01000004">
    <property type="protein sequence ID" value="SNS43302.1"/>
    <property type="molecule type" value="Genomic_DNA"/>
</dbReference>
<gene>
    <name evidence="2" type="ORF">SAMN04488107_2532</name>
</gene>
<keyword evidence="2" id="KW-0378">Hydrolase</keyword>
<evidence type="ECO:0000259" key="1">
    <source>
        <dbReference type="Pfam" id="PF13391"/>
    </source>
</evidence>
<dbReference type="Proteomes" id="UP000198386">
    <property type="component" value="Unassembled WGS sequence"/>
</dbReference>
<feature type="domain" description="HNH nuclease" evidence="1">
    <location>
        <begin position="212"/>
        <end position="270"/>
    </location>
</feature>
<organism evidence="2 3">
    <name type="scientific">Geodermatophilus saharensis</name>
    <dbReference type="NCBI Taxonomy" id="1137994"/>
    <lineage>
        <taxon>Bacteria</taxon>
        <taxon>Bacillati</taxon>
        <taxon>Actinomycetota</taxon>
        <taxon>Actinomycetes</taxon>
        <taxon>Geodermatophilales</taxon>
        <taxon>Geodermatophilaceae</taxon>
        <taxon>Geodermatophilus</taxon>
    </lineage>
</organism>
<dbReference type="RefSeq" id="WP_089404249.1">
    <property type="nucleotide sequence ID" value="NZ_FZOH01000004.1"/>
</dbReference>
<keyword evidence="3" id="KW-1185">Reference proteome</keyword>
<dbReference type="InterPro" id="IPR003615">
    <property type="entry name" value="HNH_nuc"/>
</dbReference>
<proteinExistence type="predicted"/>
<accession>A0A239EHD7</accession>
<reference evidence="3" key="1">
    <citation type="submission" date="2017-06" db="EMBL/GenBank/DDBJ databases">
        <authorList>
            <person name="Varghese N."/>
            <person name="Submissions S."/>
        </authorList>
    </citation>
    <scope>NUCLEOTIDE SEQUENCE [LARGE SCALE GENOMIC DNA]</scope>
    <source>
        <strain evidence="3">DSM 45423</strain>
    </source>
</reference>
<sequence length="334" mass="35900">MFDSSDYLHLTRPEARDQWASIGARRVPEPGKRQVDFIPVETLTCLAASLVVNHRKYGGNSAHRAEPPVPALAKLFARPNSSILAKMANLDGSRPNGAKHESGVAATLFSELDRLAETYRLILSSAREVGINSGRLPDFLGLEGNDEGIDLLSQGELDSRTIEIEAEQKAAAWATAGNSVSQAVTERLLAASARIGQHRFALGVLQNHGYRCVFCGLRVPTAGGRAARMLTAGHIKPWRSSDNAERLDISNGLAACPTHDVAFDTGLLTVGDDLGIRVLPSLEAAALSEFSIGAAFGRPPLATALRIPPTATSPAMKYLQWHRQRIWQGAKTLA</sequence>
<evidence type="ECO:0000313" key="3">
    <source>
        <dbReference type="Proteomes" id="UP000198386"/>
    </source>
</evidence>
<dbReference type="AlphaFoldDB" id="A0A239EHD7"/>
<evidence type="ECO:0000313" key="2">
    <source>
        <dbReference type="EMBL" id="SNS43302.1"/>
    </source>
</evidence>
<dbReference type="Pfam" id="PF13391">
    <property type="entry name" value="HNH_2"/>
    <property type="match status" value="1"/>
</dbReference>
<dbReference type="GO" id="GO:0004519">
    <property type="term" value="F:endonuclease activity"/>
    <property type="evidence" value="ECO:0007669"/>
    <property type="project" value="UniProtKB-KW"/>
</dbReference>
<keyword evidence="2" id="KW-0540">Nuclease</keyword>
<name>A0A239EHD7_9ACTN</name>
<protein>
    <submittedName>
        <fullName evidence="2">Putative restriction endonuclease</fullName>
    </submittedName>
</protein>
<dbReference type="OrthoDB" id="9811869at2"/>